<feature type="domain" description="mRNA capping enzyme adenylation" evidence="12">
    <location>
        <begin position="390"/>
        <end position="508"/>
    </location>
</feature>
<dbReference type="InterPro" id="IPR001339">
    <property type="entry name" value="mRNA_cap_enzyme_adenylation"/>
</dbReference>
<evidence type="ECO:0000256" key="11">
    <source>
        <dbReference type="SAM" id="MobiDB-lite"/>
    </source>
</evidence>
<dbReference type="Pfam" id="PF01331">
    <property type="entry name" value="mRNA_cap_enzyme"/>
    <property type="match status" value="2"/>
</dbReference>
<evidence type="ECO:0000256" key="2">
    <source>
        <dbReference type="ARBA" id="ARBA00012475"/>
    </source>
</evidence>
<dbReference type="Gene3D" id="3.90.190.10">
    <property type="entry name" value="Protein tyrosine phosphatase superfamily"/>
    <property type="match status" value="1"/>
</dbReference>
<dbReference type="GO" id="GO:0005524">
    <property type="term" value="F:ATP binding"/>
    <property type="evidence" value="ECO:0007669"/>
    <property type="project" value="InterPro"/>
</dbReference>
<dbReference type="GO" id="GO:0006370">
    <property type="term" value="P:7-methylguanosine mRNA capping"/>
    <property type="evidence" value="ECO:0007669"/>
    <property type="project" value="UniProtKB-KW"/>
</dbReference>
<keyword evidence="15" id="KW-1185">Reference proteome</keyword>
<dbReference type="EC" id="2.7.7.50" evidence="2"/>
<dbReference type="InterPro" id="IPR012340">
    <property type="entry name" value="NA-bd_OB-fold"/>
</dbReference>
<evidence type="ECO:0000313" key="14">
    <source>
        <dbReference type="EMBL" id="KAF3447749.1"/>
    </source>
</evidence>
<organism evidence="14 15">
    <name type="scientific">Rhamnella rubrinervis</name>
    <dbReference type="NCBI Taxonomy" id="2594499"/>
    <lineage>
        <taxon>Eukaryota</taxon>
        <taxon>Viridiplantae</taxon>
        <taxon>Streptophyta</taxon>
        <taxon>Embryophyta</taxon>
        <taxon>Tracheophyta</taxon>
        <taxon>Spermatophyta</taxon>
        <taxon>Magnoliopsida</taxon>
        <taxon>eudicotyledons</taxon>
        <taxon>Gunneridae</taxon>
        <taxon>Pentapetalae</taxon>
        <taxon>rosids</taxon>
        <taxon>fabids</taxon>
        <taxon>Rosales</taxon>
        <taxon>Rhamnaceae</taxon>
        <taxon>rhamnoid group</taxon>
        <taxon>Rhamneae</taxon>
        <taxon>Rhamnella</taxon>
    </lineage>
</organism>
<evidence type="ECO:0000256" key="7">
    <source>
        <dbReference type="ARBA" id="ARBA00023042"/>
    </source>
</evidence>
<dbReference type="AlphaFoldDB" id="A0A8K0H976"/>
<feature type="region of interest" description="Disordered" evidence="11">
    <location>
        <begin position="1"/>
        <end position="57"/>
    </location>
</feature>
<dbReference type="PANTHER" id="PTHR10367">
    <property type="entry name" value="MRNA-CAPPING ENZYME"/>
    <property type="match status" value="1"/>
</dbReference>
<dbReference type="SUPFAM" id="SSF52799">
    <property type="entry name" value="(Phosphotyrosine protein) phosphatases II"/>
    <property type="match status" value="1"/>
</dbReference>
<evidence type="ECO:0000256" key="8">
    <source>
        <dbReference type="ARBA" id="ARBA00023134"/>
    </source>
</evidence>
<feature type="compositionally biased region" description="Basic and acidic residues" evidence="11">
    <location>
        <begin position="20"/>
        <end position="57"/>
    </location>
</feature>
<evidence type="ECO:0000256" key="6">
    <source>
        <dbReference type="ARBA" id="ARBA00022741"/>
    </source>
</evidence>
<dbReference type="Pfam" id="PF03919">
    <property type="entry name" value="mRNA_cap_C"/>
    <property type="match status" value="1"/>
</dbReference>
<dbReference type="FunFam" id="2.40.50.140:FF:000623">
    <property type="entry name" value="mRNA-capping enzyme"/>
    <property type="match status" value="1"/>
</dbReference>
<reference evidence="14" key="1">
    <citation type="submission" date="2020-03" db="EMBL/GenBank/DDBJ databases">
        <title>A high-quality chromosome-level genome assembly of a woody plant with both climbing and erect habits, Rhamnella rubrinervis.</title>
        <authorList>
            <person name="Lu Z."/>
            <person name="Yang Y."/>
            <person name="Zhu X."/>
            <person name="Sun Y."/>
        </authorList>
    </citation>
    <scope>NUCLEOTIDE SEQUENCE</scope>
    <source>
        <strain evidence="14">BYM</strain>
        <tissue evidence="14">Leaf</tissue>
    </source>
</reference>
<evidence type="ECO:0000256" key="1">
    <source>
        <dbReference type="ARBA" id="ARBA00004123"/>
    </source>
</evidence>
<keyword evidence="4" id="KW-0808">Transferase</keyword>
<dbReference type="EMBL" id="VOIH02000004">
    <property type="protein sequence ID" value="KAF3447749.1"/>
    <property type="molecule type" value="Genomic_DNA"/>
</dbReference>
<sequence>MIVAMDLNASPIPEEDEETFEGHEEYSAPEERIESGADIARREREERRMRLKRDRSDEKPIYASQPHVYDQSFQTKTLKTYDKSRLPPGWLDCPAVGQEICCMIPSKVPLGESYNDCIPPGRRYSFKQVIHQQRVLQRKLGLVIDLTNTTRYYSTVDLKKDAIKHVKIQCKGRGSVPDNSSVNQFVYELFDTSTIIVRSRSSYLVKNTQRSIFLSIVHMGTIVRIYDCSLPYRSQSFSVQQPEVFVCPPTPEWKRSSDLDLNGEAVPDDDDDGVSAAPLHETQDISVVMTNDDVLGDEIPWDQQDAFRQFCYQSLKLGVGPRGNTQFPGSHPVSLNRDNLQLLRQRYYYATWKADGTRYMMLITMDGCYLIDRNFNCRRVQMRFPCRSTNEERRYLIYDMIAINQVSVIERPFYERWKMLEKEVIEPRNLERHAIFESRNPERLRNPYYRYDLEPFRVRRKDFWLLSTVNKLLMEFIPRLSHDADGLIFQGWDDPYVPRTHEGLLKWKYRHMNSVDFLFEMVDDDHPQLFLYERGKKKLMEGNKVKFNGIWFRSLFLCGKIIECSWDFENQEWVLMRIRIDKSTPNDINTYRKVMRSIRDNITEDVLLKEINEIIDLPMYADRIKNDSKASKRIWDVGGDKRVGEQEGQKVLQGFIFSVDPSAEIHPPNYSACAKPLKRSFYLDFGFVSGMFNQKGHGDVLCN</sequence>
<evidence type="ECO:0000259" key="12">
    <source>
        <dbReference type="Pfam" id="PF01331"/>
    </source>
</evidence>
<evidence type="ECO:0000256" key="10">
    <source>
        <dbReference type="ARBA" id="ARBA00044624"/>
    </source>
</evidence>
<protein>
    <recommendedName>
        <fullName evidence="2">mRNA guanylyltransferase</fullName>
        <ecNumber evidence="2">2.7.7.50</ecNumber>
    </recommendedName>
</protein>
<evidence type="ECO:0000256" key="3">
    <source>
        <dbReference type="ARBA" id="ARBA00022664"/>
    </source>
</evidence>
<dbReference type="Gene3D" id="3.30.470.30">
    <property type="entry name" value="DNA ligase/mRNA capping enzyme"/>
    <property type="match status" value="1"/>
</dbReference>
<dbReference type="OrthoDB" id="200924at2759"/>
<keyword evidence="5" id="KW-0548">Nucleotidyltransferase</keyword>
<dbReference type="SUPFAM" id="SSF56091">
    <property type="entry name" value="DNA ligase/mRNA capping enzyme, catalytic domain"/>
    <property type="match status" value="1"/>
</dbReference>
<dbReference type="GO" id="GO:0005525">
    <property type="term" value="F:GTP binding"/>
    <property type="evidence" value="ECO:0007669"/>
    <property type="project" value="UniProtKB-KW"/>
</dbReference>
<dbReference type="Proteomes" id="UP000796880">
    <property type="component" value="Unassembled WGS sequence"/>
</dbReference>
<dbReference type="Gene3D" id="2.40.50.140">
    <property type="entry name" value="Nucleic acid-binding proteins"/>
    <property type="match status" value="1"/>
</dbReference>
<comment type="subcellular location">
    <subcellularLocation>
        <location evidence="1">Nucleus</location>
    </subcellularLocation>
</comment>
<evidence type="ECO:0000256" key="4">
    <source>
        <dbReference type="ARBA" id="ARBA00022679"/>
    </source>
</evidence>
<dbReference type="InterPro" id="IPR051029">
    <property type="entry name" value="mRNA_Capping_Enz/RNA_Phosphat"/>
</dbReference>
<accession>A0A8K0H976</accession>
<evidence type="ECO:0000259" key="13">
    <source>
        <dbReference type="Pfam" id="PF03919"/>
    </source>
</evidence>
<dbReference type="GO" id="GO:0004484">
    <property type="term" value="F:mRNA guanylyltransferase activity"/>
    <property type="evidence" value="ECO:0007669"/>
    <property type="project" value="UniProtKB-EC"/>
</dbReference>
<dbReference type="SUPFAM" id="SSF50249">
    <property type="entry name" value="Nucleic acid-binding proteins"/>
    <property type="match status" value="1"/>
</dbReference>
<keyword evidence="3" id="KW-0507">mRNA processing</keyword>
<keyword evidence="6" id="KW-0547">Nucleotide-binding</keyword>
<proteinExistence type="predicted"/>
<feature type="domain" description="mRNA capping enzyme adenylation" evidence="12">
    <location>
        <begin position="331"/>
        <end position="389"/>
    </location>
</feature>
<dbReference type="GO" id="GO:0005634">
    <property type="term" value="C:nucleus"/>
    <property type="evidence" value="ECO:0007669"/>
    <property type="project" value="UniProtKB-SubCell"/>
</dbReference>
<dbReference type="CDD" id="cd07895">
    <property type="entry name" value="Adenylation_mRNA_capping"/>
    <property type="match status" value="1"/>
</dbReference>
<keyword evidence="8" id="KW-0342">GTP-binding</keyword>
<dbReference type="InterPro" id="IPR029021">
    <property type="entry name" value="Prot-tyrosine_phosphatase-like"/>
</dbReference>
<keyword evidence="7" id="KW-0506">mRNA capping</keyword>
<evidence type="ECO:0000313" key="15">
    <source>
        <dbReference type="Proteomes" id="UP000796880"/>
    </source>
</evidence>
<gene>
    <name evidence="14" type="ORF">FNV43_RR08452</name>
</gene>
<evidence type="ECO:0000256" key="5">
    <source>
        <dbReference type="ARBA" id="ARBA00022695"/>
    </source>
</evidence>
<dbReference type="PANTHER" id="PTHR10367:SF17">
    <property type="entry name" value="MRNA-CAPPING ENZYME"/>
    <property type="match status" value="1"/>
</dbReference>
<keyword evidence="9" id="KW-0539">Nucleus</keyword>
<name>A0A8K0H976_9ROSA</name>
<feature type="domain" description="mRNA capping enzyme C-terminal" evidence="13">
    <location>
        <begin position="513"/>
        <end position="608"/>
    </location>
</feature>
<dbReference type="InterPro" id="IPR013846">
    <property type="entry name" value="mRNA_cap_enzyme_C"/>
</dbReference>
<evidence type="ECO:0000256" key="9">
    <source>
        <dbReference type="ARBA" id="ARBA00023242"/>
    </source>
</evidence>
<comment type="caution">
    <text evidence="14">The sequence shown here is derived from an EMBL/GenBank/DDBJ whole genome shotgun (WGS) entry which is preliminary data.</text>
</comment>
<comment type="catalytic activity">
    <reaction evidence="10">
        <text>a 5'-end diphospho-ribonucleoside in mRNA + GTP + H(+) = a 5'-end (5'-triphosphoguanosine)-ribonucleoside in mRNA + diphosphate</text>
        <dbReference type="Rhea" id="RHEA:67012"/>
        <dbReference type="Rhea" id="RHEA-COMP:17165"/>
        <dbReference type="Rhea" id="RHEA-COMP:17166"/>
        <dbReference type="ChEBI" id="CHEBI:15378"/>
        <dbReference type="ChEBI" id="CHEBI:33019"/>
        <dbReference type="ChEBI" id="CHEBI:37565"/>
        <dbReference type="ChEBI" id="CHEBI:167616"/>
        <dbReference type="ChEBI" id="CHEBI:167617"/>
        <dbReference type="EC" id="2.7.7.50"/>
    </reaction>
    <physiologicalReaction direction="left-to-right" evidence="10">
        <dbReference type="Rhea" id="RHEA:67013"/>
    </physiologicalReaction>
</comment>